<dbReference type="GO" id="GO:0003954">
    <property type="term" value="F:NADH dehydrogenase activity"/>
    <property type="evidence" value="ECO:0007669"/>
    <property type="project" value="TreeGrafter"/>
</dbReference>
<dbReference type="PANTHER" id="PTHR43105">
    <property type="entry name" value="RESPIRATORY NITRATE REDUCTASE"/>
    <property type="match status" value="1"/>
</dbReference>
<dbReference type="GO" id="GO:0051537">
    <property type="term" value="F:2 iron, 2 sulfur cluster binding"/>
    <property type="evidence" value="ECO:0007669"/>
    <property type="project" value="UniProtKB-KW"/>
</dbReference>
<dbReference type="CDD" id="cd02753">
    <property type="entry name" value="MopB_Formate-Dh-H"/>
    <property type="match status" value="1"/>
</dbReference>
<evidence type="ECO:0000313" key="17">
    <source>
        <dbReference type="Proteomes" id="UP000322619"/>
    </source>
</evidence>
<dbReference type="SUPFAM" id="SSF53706">
    <property type="entry name" value="Formate dehydrogenase/DMSO reductase, domains 1-3"/>
    <property type="match status" value="1"/>
</dbReference>
<dbReference type="SUPFAM" id="SSF54862">
    <property type="entry name" value="4Fe-4S ferredoxins"/>
    <property type="match status" value="1"/>
</dbReference>
<evidence type="ECO:0000259" key="10">
    <source>
        <dbReference type="PROSITE" id="PS51379"/>
    </source>
</evidence>
<dbReference type="EMBL" id="VSLA01000011">
    <property type="protein sequence ID" value="TYC86388.1"/>
    <property type="molecule type" value="Genomic_DNA"/>
</dbReference>
<dbReference type="PROSITE" id="PS51379">
    <property type="entry name" value="4FE4S_FER_2"/>
    <property type="match status" value="2"/>
</dbReference>
<gene>
    <name evidence="15" type="primary">fdhF</name>
    <name evidence="13" type="ORF">ACWI_05420</name>
    <name evidence="14" type="ORF">FXB42_06810</name>
    <name evidence="15" type="ORF">LNN31_03275</name>
</gene>
<dbReference type="InterPro" id="IPR050123">
    <property type="entry name" value="Prok_molybdopt-oxidoreductase"/>
</dbReference>
<dbReference type="GO" id="GO:0022904">
    <property type="term" value="P:respiratory electron transport chain"/>
    <property type="evidence" value="ECO:0007669"/>
    <property type="project" value="TreeGrafter"/>
</dbReference>
<keyword evidence="8" id="KW-0411">Iron-sulfur</keyword>
<feature type="domain" description="4Fe-4S His(Cys)3-ligated-type" evidence="12">
    <location>
        <begin position="78"/>
        <end position="126"/>
    </location>
</feature>
<dbReference type="RefSeq" id="WP_070369912.1">
    <property type="nucleotide sequence ID" value="NZ_CABIIK010000034.1"/>
</dbReference>
<dbReference type="Gene3D" id="2.40.40.20">
    <property type="match status" value="1"/>
</dbReference>
<dbReference type="Pfam" id="PF00037">
    <property type="entry name" value="Fer4"/>
    <property type="match status" value="1"/>
</dbReference>
<dbReference type="InterPro" id="IPR006657">
    <property type="entry name" value="MoPterin_dinucl-bd_dom"/>
</dbReference>
<reference evidence="14 17" key="2">
    <citation type="submission" date="2019-08" db="EMBL/GenBank/DDBJ databases">
        <title>Isolation and enrichment of carboxydotrophic bacteria from anaerobic sludge for the production of bio-based chemicals from syngas.</title>
        <authorList>
            <person name="Antares A.L."/>
            <person name="Moreira J."/>
            <person name="Diender M."/>
            <person name="Parshina S.N."/>
            <person name="Stams A.J.M."/>
            <person name="Alves M."/>
            <person name="Alves J.I."/>
            <person name="Sousa D.Z."/>
        </authorList>
    </citation>
    <scope>NUCLEOTIDE SEQUENCE [LARGE SCALE GENOMIC DNA]</scope>
    <source>
        <strain evidence="14 17">JM</strain>
    </source>
</reference>
<evidence type="ECO:0000256" key="5">
    <source>
        <dbReference type="ARBA" id="ARBA00022737"/>
    </source>
</evidence>
<dbReference type="PROSITE" id="PS51839">
    <property type="entry name" value="4FE4S_HC3"/>
    <property type="match status" value="1"/>
</dbReference>
<evidence type="ECO:0000256" key="7">
    <source>
        <dbReference type="ARBA" id="ARBA00023004"/>
    </source>
</evidence>
<dbReference type="GO" id="GO:0008863">
    <property type="term" value="F:formate dehydrogenase (NAD+) activity"/>
    <property type="evidence" value="ECO:0007669"/>
    <property type="project" value="UniProtKB-EC"/>
</dbReference>
<dbReference type="FunFam" id="3.30.70.20:FF:000035">
    <property type="entry name" value="Iron hydrogenase 1"/>
    <property type="match status" value="1"/>
</dbReference>
<dbReference type="InterPro" id="IPR001041">
    <property type="entry name" value="2Fe-2S_ferredoxin-type"/>
</dbReference>
<dbReference type="InterPro" id="IPR017896">
    <property type="entry name" value="4Fe4S_Fe-S-bd"/>
</dbReference>
<dbReference type="PROSITE" id="PS00551">
    <property type="entry name" value="MOLYBDOPTERIN_PROK_1"/>
    <property type="match status" value="1"/>
</dbReference>
<keyword evidence="7" id="KW-0408">Iron</keyword>
<feature type="domain" description="4Fe-4S ferredoxin-type" evidence="10">
    <location>
        <begin position="183"/>
        <end position="212"/>
    </location>
</feature>
<evidence type="ECO:0000256" key="8">
    <source>
        <dbReference type="ARBA" id="ARBA00023014"/>
    </source>
</evidence>
<keyword evidence="3" id="KW-0001">2Fe-2S</keyword>
<sequence>MVNLTIDGQKVSVEPGTTILKAARSIGIDIPTLCNFKDFTPEGSCRMCLVEVVGARRLETSCSTPVAEGMVVNTNTPEVREARRFVLKMLMSDHTFDCMTCYKYGCCEFVEFNANCIEYDAVKAFGTERVMTKPIDDSNPFYTYDPNKCVLCNRCIKVCEHLQCNHILAQCDRGYETNINPVFETPRGKSECVSCGNCIAVCPTGALAPKQFKPFAYAKTVQTVCPYCGVGCTLNLKIIDNKITDIYSTEGNVNDNLLCVKGRFAYDFVSSPDRLTTPLIRKNGVLEEASWEEALNLVAEKLKEAKAEGPQAVAGLSSARCTNEDNYVFQKFIRTVGETNNVDHCARLCHASTVAGLAKSFGSGAMTNSIDEVDLMDVMFVTGSNTTETHPVIGAKIKQRQQKGAALIVAEPRKIELAKYADVYLQIKPGTNVPLLNGMMRAILDAGLEDKNFINERTEGYAAFKEFMDTLTVEGCAEICGVDPEDMRKAALLYATKDKGGIFYSMGVTQHKTGTDGVMSTANLAMLTGKIGREGCGVNPLRGQNNVQGACDMGALPGDLPGYQKTANPEVVEKFEKAWDVKLPQNAGKTLTEIINGVGDGTVKFLYVMGENPVVSDPDTNHVKHALEKANFVVVQDIFLTETTEYADVVLPAFVYAEKDGTFTNTERRIQLLRKAVEAPGEAKNDWEIISLIAQKLGAKGFDFNSAEEIMDEIASVTPSYTGVSHERLRNGDRIQWPCLSKDSEGAKFLHAEKFTRGLGAFMIADYIPPEDQADEKYPLILMTGRILQHYHTRTMTMRTPGIEEIAGDPFVEINPETAKEYDINEGDFITVTSPRGNVSAKTRFNKGIMETNLFMPFHYGNSGANHLTGGELDPIAKIPPFKVVKVNISK</sequence>
<dbReference type="Gene3D" id="2.20.25.90">
    <property type="entry name" value="ADC-like domains"/>
    <property type="match status" value="1"/>
</dbReference>
<dbReference type="AlphaFoldDB" id="A0A1F2PKE7"/>
<keyword evidence="6 13" id="KW-0560">Oxidoreductase</keyword>
<reference evidence="15" key="3">
    <citation type="submission" date="2021-11" db="EMBL/GenBank/DDBJ databases">
        <title>Isoprene-degrading acetogen.</title>
        <authorList>
            <person name="Yang Y."/>
            <person name="Jin H."/>
            <person name="Yan J."/>
        </authorList>
    </citation>
    <scope>NUCLEOTIDE SEQUENCE</scope>
    <source>
        <strain evidence="15">Berkeley</strain>
    </source>
</reference>
<dbReference type="NCBIfam" id="TIGR01591">
    <property type="entry name" value="Fdh-alpha"/>
    <property type="match status" value="1"/>
</dbReference>
<dbReference type="InterPro" id="IPR006478">
    <property type="entry name" value="Formate_DH_asu"/>
</dbReference>
<dbReference type="GO" id="GO:0046872">
    <property type="term" value="F:metal ion binding"/>
    <property type="evidence" value="ECO:0007669"/>
    <property type="project" value="UniProtKB-KW"/>
</dbReference>
<dbReference type="Gene3D" id="3.40.228.10">
    <property type="entry name" value="Dimethylsulfoxide Reductase, domain 2"/>
    <property type="match status" value="1"/>
</dbReference>
<dbReference type="EMBL" id="CP087994">
    <property type="protein sequence ID" value="UYO63469.1"/>
    <property type="molecule type" value="Genomic_DNA"/>
</dbReference>
<dbReference type="Pfam" id="PF04879">
    <property type="entry name" value="Molybdop_Fe4S4"/>
    <property type="match status" value="1"/>
</dbReference>
<feature type="domain" description="4Fe-4S ferredoxin-type" evidence="10">
    <location>
        <begin position="140"/>
        <end position="170"/>
    </location>
</feature>
<dbReference type="SUPFAM" id="SSF50692">
    <property type="entry name" value="ADC-like"/>
    <property type="match status" value="1"/>
</dbReference>
<dbReference type="SMART" id="SM00926">
    <property type="entry name" value="Molybdop_Fe4S4"/>
    <property type="match status" value="1"/>
</dbReference>
<evidence type="ECO:0000259" key="11">
    <source>
        <dbReference type="PROSITE" id="PS51669"/>
    </source>
</evidence>
<evidence type="ECO:0000259" key="12">
    <source>
        <dbReference type="PROSITE" id="PS51839"/>
    </source>
</evidence>
<dbReference type="EMBL" id="LKEU01000014">
    <property type="protein sequence ID" value="OFV71797.1"/>
    <property type="molecule type" value="Genomic_DNA"/>
</dbReference>
<dbReference type="PROSITE" id="PS51085">
    <property type="entry name" value="2FE2S_FER_2"/>
    <property type="match status" value="1"/>
</dbReference>
<protein>
    <submittedName>
        <fullName evidence="14">Formate dehydrogenase subunit alpha</fullName>
        <ecNumber evidence="15">1.17.1.9</ecNumber>
    </submittedName>
    <submittedName>
        <fullName evidence="13">Putative formate dehydrogenase</fullName>
        <ecNumber evidence="13">1.2.1.2</ecNumber>
    </submittedName>
</protein>
<proteinExistence type="inferred from homology"/>
<dbReference type="OrthoDB" id="9803192at2"/>
<dbReference type="PROSITE" id="PS00198">
    <property type="entry name" value="4FE4S_FER_1"/>
    <property type="match status" value="1"/>
</dbReference>
<dbReference type="Gene3D" id="3.10.20.740">
    <property type="match status" value="1"/>
</dbReference>
<evidence type="ECO:0000256" key="6">
    <source>
        <dbReference type="ARBA" id="ARBA00023002"/>
    </source>
</evidence>
<dbReference type="Proteomes" id="UP000322619">
    <property type="component" value="Unassembled WGS sequence"/>
</dbReference>
<evidence type="ECO:0000313" key="13">
    <source>
        <dbReference type="EMBL" id="OFV71797.1"/>
    </source>
</evidence>
<name>A0A1F2PKE7_9FIRM</name>
<evidence type="ECO:0000256" key="2">
    <source>
        <dbReference type="ARBA" id="ARBA00022485"/>
    </source>
</evidence>
<evidence type="ECO:0000313" key="14">
    <source>
        <dbReference type="EMBL" id="TYC86388.1"/>
    </source>
</evidence>
<comment type="similarity">
    <text evidence="1">In the C-terminal section; belongs to the prokaryotic molybdopterin-containing oxidoreductase family.</text>
</comment>
<dbReference type="InterPro" id="IPR027467">
    <property type="entry name" value="MopterinOxRdtase_cofactor_BS"/>
</dbReference>
<dbReference type="Pfam" id="PF01568">
    <property type="entry name" value="Molydop_binding"/>
    <property type="match status" value="1"/>
</dbReference>
<dbReference type="SUPFAM" id="SSF54292">
    <property type="entry name" value="2Fe-2S ferredoxin-like"/>
    <property type="match status" value="1"/>
</dbReference>
<evidence type="ECO:0000256" key="3">
    <source>
        <dbReference type="ARBA" id="ARBA00022714"/>
    </source>
</evidence>
<dbReference type="Pfam" id="PF00384">
    <property type="entry name" value="Molybdopterin"/>
    <property type="match status" value="1"/>
</dbReference>
<dbReference type="EC" id="1.2.1.2" evidence="13"/>
<reference evidence="13 16" key="1">
    <citation type="submission" date="2015-09" db="EMBL/GenBank/DDBJ databases">
        <title>Genome sequence of Acetobacterium wieringae DSM 1911.</title>
        <authorList>
            <person name="Poehlein A."/>
            <person name="Bengelsdorf F.R."/>
            <person name="Schiel-Bengelsdorf B."/>
            <person name="Duerre P."/>
            <person name="Daniel R."/>
        </authorList>
    </citation>
    <scope>NUCLEOTIDE SEQUENCE [LARGE SCALE GENOMIC DNA]</scope>
    <source>
        <strain evidence="13 16">DSM 1911</strain>
    </source>
</reference>
<keyword evidence="5" id="KW-0677">Repeat</keyword>
<evidence type="ECO:0000256" key="4">
    <source>
        <dbReference type="ARBA" id="ARBA00022723"/>
    </source>
</evidence>
<evidence type="ECO:0000256" key="1">
    <source>
        <dbReference type="ARBA" id="ARBA00007023"/>
    </source>
</evidence>
<dbReference type="Gene3D" id="3.30.70.20">
    <property type="match status" value="1"/>
</dbReference>
<dbReference type="GO" id="GO:0043546">
    <property type="term" value="F:molybdopterin cofactor binding"/>
    <property type="evidence" value="ECO:0007669"/>
    <property type="project" value="InterPro"/>
</dbReference>
<keyword evidence="2" id="KW-0004">4Fe-4S</keyword>
<evidence type="ECO:0000313" key="16">
    <source>
        <dbReference type="Proteomes" id="UP000176244"/>
    </source>
</evidence>
<dbReference type="PIRSF" id="PIRSF036643">
    <property type="entry name" value="FDH_alpha"/>
    <property type="match status" value="1"/>
</dbReference>
<dbReference type="InterPro" id="IPR019574">
    <property type="entry name" value="NADH_UbQ_OxRdtase_Gsu_4Fe4S-bd"/>
</dbReference>
<accession>A0A1F2PKE7</accession>
<keyword evidence="18" id="KW-1185">Reference proteome</keyword>
<dbReference type="InterPro" id="IPR036010">
    <property type="entry name" value="2Fe-2S_ferredoxin-like_sf"/>
</dbReference>
<organism evidence="13 16">
    <name type="scientific">Acetobacterium wieringae</name>
    <dbReference type="NCBI Taxonomy" id="52694"/>
    <lineage>
        <taxon>Bacteria</taxon>
        <taxon>Bacillati</taxon>
        <taxon>Bacillota</taxon>
        <taxon>Clostridia</taxon>
        <taxon>Eubacteriales</taxon>
        <taxon>Eubacteriaceae</taxon>
        <taxon>Acetobacterium</taxon>
    </lineage>
</organism>
<dbReference type="STRING" id="52694.ACWI_05420"/>
<dbReference type="Proteomes" id="UP001163550">
    <property type="component" value="Chromosome"/>
</dbReference>
<dbReference type="EC" id="1.17.1.9" evidence="15"/>
<dbReference type="Proteomes" id="UP000176244">
    <property type="component" value="Unassembled WGS sequence"/>
</dbReference>
<dbReference type="InterPro" id="IPR041924">
    <property type="entry name" value="Formate_Dh-H_N"/>
</dbReference>
<keyword evidence="4" id="KW-0479">Metal-binding</keyword>
<dbReference type="CDD" id="cd00207">
    <property type="entry name" value="fer2"/>
    <property type="match status" value="1"/>
</dbReference>
<dbReference type="Pfam" id="PF13510">
    <property type="entry name" value="Fer2_4"/>
    <property type="match status" value="1"/>
</dbReference>
<dbReference type="InterPro" id="IPR006963">
    <property type="entry name" value="Mopterin_OxRdtase_4Fe-4S_dom"/>
</dbReference>
<dbReference type="InterPro" id="IPR006656">
    <property type="entry name" value="Mopterin_OxRdtase"/>
</dbReference>
<evidence type="ECO:0000259" key="9">
    <source>
        <dbReference type="PROSITE" id="PS51085"/>
    </source>
</evidence>
<dbReference type="GO" id="GO:0016020">
    <property type="term" value="C:membrane"/>
    <property type="evidence" value="ECO:0007669"/>
    <property type="project" value="TreeGrafter"/>
</dbReference>
<feature type="domain" description="2Fe-2S ferredoxin-type" evidence="9">
    <location>
        <begin position="1"/>
        <end position="78"/>
    </location>
</feature>
<feature type="domain" description="4Fe-4S Mo/W bis-MGD-type" evidence="11">
    <location>
        <begin position="218"/>
        <end position="273"/>
    </location>
</feature>
<dbReference type="InterPro" id="IPR009010">
    <property type="entry name" value="Asp_de-COase-like_dom_sf"/>
</dbReference>
<dbReference type="Gene3D" id="3.40.50.740">
    <property type="match status" value="1"/>
</dbReference>
<dbReference type="InterPro" id="IPR017900">
    <property type="entry name" value="4Fe4S_Fe_S_CS"/>
</dbReference>
<dbReference type="GO" id="GO:0015942">
    <property type="term" value="P:formate metabolic process"/>
    <property type="evidence" value="ECO:0007669"/>
    <property type="project" value="InterPro"/>
</dbReference>
<dbReference type="GO" id="GO:0051539">
    <property type="term" value="F:4 iron, 4 sulfur cluster binding"/>
    <property type="evidence" value="ECO:0007669"/>
    <property type="project" value="UniProtKB-KW"/>
</dbReference>
<evidence type="ECO:0000313" key="15">
    <source>
        <dbReference type="EMBL" id="UYO63469.1"/>
    </source>
</evidence>
<dbReference type="PANTHER" id="PTHR43105:SF14">
    <property type="entry name" value="FORMATE DEHYDROGENASE H"/>
    <property type="match status" value="1"/>
</dbReference>
<evidence type="ECO:0000313" key="18">
    <source>
        <dbReference type="Proteomes" id="UP001163550"/>
    </source>
</evidence>
<dbReference type="PROSITE" id="PS51669">
    <property type="entry name" value="4FE4S_MOW_BIS_MGD"/>
    <property type="match status" value="1"/>
</dbReference>